<dbReference type="PANTHER" id="PTHR33104">
    <property type="entry name" value="SI:DKEY-29D5.2"/>
    <property type="match status" value="1"/>
</dbReference>
<dbReference type="InterPro" id="IPR040521">
    <property type="entry name" value="KDZ"/>
</dbReference>
<evidence type="ECO:0000313" key="2">
    <source>
        <dbReference type="EMBL" id="CUA78467.1"/>
    </source>
</evidence>
<evidence type="ECO:0000256" key="1">
    <source>
        <dbReference type="SAM" id="MobiDB-lite"/>
    </source>
</evidence>
<accession>A0A0K6GIQ5</accession>
<proteinExistence type="predicted"/>
<sequence>MYNLLTTVGRTSGHKYYTVLEQFTNPGFPSEVEDRYRELMWTHRRYLQVALLRSASRLFPSHPDIDSSPGDQSFDCVACPRPGFNFEWAEVSEDEKCWFRLWYSYDGNFRSVRKSKKVDPADIACSDDLAYFVMKEIYKTWTESIPQPKREEKPNCDNHKAGNDTSVRWVGNDITGIGAWSCTSHSCIAPHGVVDFFKGERFNYADYALATLLCHLLKRRGGSLPIGITYDVWCHYKTNLFDRLKLVPPEIVIPEGLDLVGAVPKWHLLGHKRECTIRYSLDNMPFVGRLEGEGVERFWSHLNQHSGSTSEQSPGYRTDSINNVIREWNKDKAYGMHTTLPIRYKDAKHMLEKEKAIHEDLTSSFENDELIQRWEKESIEPMQGSNGEWSSPLMDPELPSGGYHEAIREERKKESPTARVPGRRPGATRWISDGIELEHSIRNYNDEAKKLGDPPVDSQNAKQIGLCERIEKFLKQREYYMPDVAELDVDKPRPQKFYGEKGGDVDLGMPSSYKPETIEAAGLSSMANLEKEIRRGMCNESLASVKRLLRVRAQGFKYKRRHIRGGKQTTRAESTFRSQMKDIKKAGWRYSNSYEALKQLGLSESDKRDYHDLLESDFTALKSYYDDYAKRKKGEMKPTMSWIWRTKAAPNSVAGDAEDLKTEWFRSRERYKRWEEQLVLTKREMVMTIRSFQRYQELWEWKSRCPDVTNGMRAYARGQSLFYSKLANQMLKSCREYLYDDSAKLKWCDDWLRENVLIDNDVVTLVTKF</sequence>
<dbReference type="Pfam" id="PF18758">
    <property type="entry name" value="KDZ"/>
    <property type="match status" value="1"/>
</dbReference>
<gene>
    <name evidence="2" type="ORF">RSOLAG22IIIB_13169</name>
</gene>
<protein>
    <submittedName>
        <fullName evidence="2">Phosphatidylinositol 3-kinase VPS34</fullName>
    </submittedName>
</protein>
<dbReference type="GO" id="GO:0016301">
    <property type="term" value="F:kinase activity"/>
    <property type="evidence" value="ECO:0007669"/>
    <property type="project" value="UniProtKB-KW"/>
</dbReference>
<organism evidence="2 3">
    <name type="scientific">Rhizoctonia solani</name>
    <dbReference type="NCBI Taxonomy" id="456999"/>
    <lineage>
        <taxon>Eukaryota</taxon>
        <taxon>Fungi</taxon>
        <taxon>Dikarya</taxon>
        <taxon>Basidiomycota</taxon>
        <taxon>Agaricomycotina</taxon>
        <taxon>Agaricomycetes</taxon>
        <taxon>Cantharellales</taxon>
        <taxon>Ceratobasidiaceae</taxon>
        <taxon>Rhizoctonia</taxon>
    </lineage>
</organism>
<evidence type="ECO:0000313" key="3">
    <source>
        <dbReference type="Proteomes" id="UP000044841"/>
    </source>
</evidence>
<reference evidence="2 3" key="1">
    <citation type="submission" date="2015-07" db="EMBL/GenBank/DDBJ databases">
        <authorList>
            <person name="Noorani M."/>
        </authorList>
    </citation>
    <scope>NUCLEOTIDE SEQUENCE [LARGE SCALE GENOMIC DNA]</scope>
    <source>
        <strain evidence="2">BBA 69670</strain>
    </source>
</reference>
<keyword evidence="2" id="KW-0808">Transferase</keyword>
<dbReference type="EMBL" id="CYGV01002032">
    <property type="protein sequence ID" value="CUA78467.1"/>
    <property type="molecule type" value="Genomic_DNA"/>
</dbReference>
<dbReference type="AlphaFoldDB" id="A0A0K6GIQ5"/>
<dbReference type="Proteomes" id="UP000044841">
    <property type="component" value="Unassembled WGS sequence"/>
</dbReference>
<dbReference type="PANTHER" id="PTHR33104:SF2">
    <property type="entry name" value="CXC3 LIKE CYSTEINE CLUSTER DOMAIN-CONTAINING PROTEIN"/>
    <property type="match status" value="1"/>
</dbReference>
<keyword evidence="2" id="KW-0418">Kinase</keyword>
<feature type="region of interest" description="Disordered" evidence="1">
    <location>
        <begin position="408"/>
        <end position="427"/>
    </location>
</feature>
<name>A0A0K6GIQ5_9AGAM</name>
<keyword evidence="3" id="KW-1185">Reference proteome</keyword>